<dbReference type="InterPro" id="IPR006175">
    <property type="entry name" value="YjgF/YER057c/UK114"/>
</dbReference>
<dbReference type="GO" id="GO:0005829">
    <property type="term" value="C:cytosol"/>
    <property type="evidence" value="ECO:0007669"/>
    <property type="project" value="TreeGrafter"/>
</dbReference>
<dbReference type="PANTHER" id="PTHR11803:SF42">
    <property type="entry name" value="MMF1"/>
    <property type="match status" value="1"/>
</dbReference>
<dbReference type="RefSeq" id="XP_028479447.1">
    <property type="nucleotide sequence ID" value="XM_028620475.1"/>
</dbReference>
<dbReference type="GO" id="GO:0005739">
    <property type="term" value="C:mitochondrion"/>
    <property type="evidence" value="ECO:0007669"/>
    <property type="project" value="TreeGrafter"/>
</dbReference>
<dbReference type="PANTHER" id="PTHR11803">
    <property type="entry name" value="2-IMINOBUTANOATE/2-IMINOPROPANOATE DEAMINASE RIDA"/>
    <property type="match status" value="1"/>
</dbReference>
<dbReference type="AlphaFoldDB" id="A0A427Y6H3"/>
<proteinExistence type="inferred from homology"/>
<reference evidence="2 3" key="1">
    <citation type="submission" date="2018-11" db="EMBL/GenBank/DDBJ databases">
        <title>Genome sequence of Apiotrichum porosum DSM 27194.</title>
        <authorList>
            <person name="Aliyu H."/>
            <person name="Gorte O."/>
            <person name="Ochsenreither K."/>
        </authorList>
    </citation>
    <scope>NUCLEOTIDE SEQUENCE [LARGE SCALE GENOMIC DNA]</scope>
    <source>
        <strain evidence="2 3">DSM 27194</strain>
    </source>
</reference>
<gene>
    <name evidence="2" type="ORF">EHS24_004933</name>
</gene>
<dbReference type="Proteomes" id="UP000279236">
    <property type="component" value="Unassembled WGS sequence"/>
</dbReference>
<evidence type="ECO:0000256" key="1">
    <source>
        <dbReference type="ARBA" id="ARBA00010552"/>
    </source>
</evidence>
<dbReference type="CDD" id="cd00448">
    <property type="entry name" value="YjgF_YER057c_UK114_family"/>
    <property type="match status" value="1"/>
</dbReference>
<dbReference type="Pfam" id="PF01042">
    <property type="entry name" value="Ribonuc_L-PSP"/>
    <property type="match status" value="1"/>
</dbReference>
<evidence type="ECO:0000313" key="2">
    <source>
        <dbReference type="EMBL" id="RSH86662.1"/>
    </source>
</evidence>
<accession>A0A427Y6H3</accession>
<dbReference type="EMBL" id="RSCE01000002">
    <property type="protein sequence ID" value="RSH86662.1"/>
    <property type="molecule type" value="Genomic_DNA"/>
</dbReference>
<dbReference type="GeneID" id="39589476"/>
<dbReference type="SUPFAM" id="SSF55298">
    <property type="entry name" value="YjgF-like"/>
    <property type="match status" value="1"/>
</dbReference>
<comment type="caution">
    <text evidence="2">The sequence shown here is derived from an EMBL/GenBank/DDBJ whole genome shotgun (WGS) entry which is preliminary data.</text>
</comment>
<comment type="similarity">
    <text evidence="1">Belongs to the RutC family.</text>
</comment>
<sequence length="131" mass="14021">MPKEDQCTLTNDAPAPLAGIYSQAVRAGNFVYTSGSVGMTPEGKMVAGTVGDRTRQVINNLEAVLKASGMDLTHVVKANIYLSDLSRDFNAVNDVWKEMMPNPKPARTCVGVAELPAGGTDVEIEFVAYKD</sequence>
<keyword evidence="3" id="KW-1185">Reference proteome</keyword>
<evidence type="ECO:0000313" key="3">
    <source>
        <dbReference type="Proteomes" id="UP000279236"/>
    </source>
</evidence>
<dbReference type="InterPro" id="IPR035959">
    <property type="entry name" value="RutC-like_sf"/>
</dbReference>
<name>A0A427Y6H3_9TREE</name>
<dbReference type="Gene3D" id="3.30.1330.40">
    <property type="entry name" value="RutC-like"/>
    <property type="match status" value="1"/>
</dbReference>
<protein>
    <submittedName>
        <fullName evidence="2">Uncharacterized protein</fullName>
    </submittedName>
</protein>
<dbReference type="InterPro" id="IPR006056">
    <property type="entry name" value="RidA"/>
</dbReference>
<organism evidence="2 3">
    <name type="scientific">Apiotrichum porosum</name>
    <dbReference type="NCBI Taxonomy" id="105984"/>
    <lineage>
        <taxon>Eukaryota</taxon>
        <taxon>Fungi</taxon>
        <taxon>Dikarya</taxon>
        <taxon>Basidiomycota</taxon>
        <taxon>Agaricomycotina</taxon>
        <taxon>Tremellomycetes</taxon>
        <taxon>Trichosporonales</taxon>
        <taxon>Trichosporonaceae</taxon>
        <taxon>Apiotrichum</taxon>
    </lineage>
</organism>
<dbReference type="FunFam" id="3.30.1330.40:FF:000001">
    <property type="entry name" value="L-PSP family endoribonuclease"/>
    <property type="match status" value="1"/>
</dbReference>
<dbReference type="STRING" id="105984.A0A427Y6H3"/>
<dbReference type="NCBIfam" id="TIGR00004">
    <property type="entry name" value="Rid family detoxifying hydrolase"/>
    <property type="match status" value="1"/>
</dbReference>
<dbReference type="OrthoDB" id="309640at2759"/>
<dbReference type="GO" id="GO:0019239">
    <property type="term" value="F:deaminase activity"/>
    <property type="evidence" value="ECO:0007669"/>
    <property type="project" value="TreeGrafter"/>
</dbReference>